<evidence type="ECO:0000259" key="6">
    <source>
        <dbReference type="PROSITE" id="PS51194"/>
    </source>
</evidence>
<dbReference type="GO" id="GO:0005524">
    <property type="term" value="F:ATP binding"/>
    <property type="evidence" value="ECO:0007669"/>
    <property type="project" value="UniProtKB-KW"/>
</dbReference>
<dbReference type="InterPro" id="IPR024012">
    <property type="entry name" value="Dnd_restrict_put"/>
</dbReference>
<evidence type="ECO:0000256" key="1">
    <source>
        <dbReference type="ARBA" id="ARBA00022741"/>
    </source>
</evidence>
<dbReference type="InterPro" id="IPR027417">
    <property type="entry name" value="P-loop_NTPase"/>
</dbReference>
<dbReference type="PROSITE" id="PS51194">
    <property type="entry name" value="HELICASE_CTER"/>
    <property type="match status" value="1"/>
</dbReference>
<dbReference type="AlphaFoldDB" id="D5P7D3"/>
<dbReference type="HOGENOM" id="CLU_024175_0_0_11"/>
<evidence type="ECO:0000256" key="3">
    <source>
        <dbReference type="ARBA" id="ARBA00022806"/>
    </source>
</evidence>
<accession>D5P7D3</accession>
<dbReference type="Proteomes" id="UP000003653">
    <property type="component" value="Unassembled WGS sequence"/>
</dbReference>
<evidence type="ECO:0000259" key="5">
    <source>
        <dbReference type="PROSITE" id="PS51192"/>
    </source>
</evidence>
<feature type="domain" description="Helicase ATP-binding" evidence="5">
    <location>
        <begin position="265"/>
        <end position="436"/>
    </location>
</feature>
<evidence type="ECO:0000256" key="4">
    <source>
        <dbReference type="ARBA" id="ARBA00022840"/>
    </source>
</evidence>
<dbReference type="Gene3D" id="3.40.50.300">
    <property type="entry name" value="P-loop containing nucleotide triphosphate hydrolases"/>
    <property type="match status" value="2"/>
</dbReference>
<dbReference type="PANTHER" id="PTHR11274:SF0">
    <property type="entry name" value="GENERAL TRANSCRIPTION AND DNA REPAIR FACTOR IIH HELICASE SUBUNIT XPB"/>
    <property type="match status" value="1"/>
</dbReference>
<evidence type="ECO:0000256" key="2">
    <source>
        <dbReference type="ARBA" id="ARBA00022801"/>
    </source>
</evidence>
<dbReference type="SMART" id="SM00487">
    <property type="entry name" value="DEXDc"/>
    <property type="match status" value="1"/>
</dbReference>
<dbReference type="InterPro" id="IPR014001">
    <property type="entry name" value="Helicase_ATP-bd"/>
</dbReference>
<dbReference type="InterPro" id="IPR001650">
    <property type="entry name" value="Helicase_C-like"/>
</dbReference>
<evidence type="ECO:0000313" key="7">
    <source>
        <dbReference type="EMBL" id="EFG78008.1"/>
    </source>
</evidence>
<dbReference type="Gene3D" id="3.30.870.10">
    <property type="entry name" value="Endonuclease Chain A"/>
    <property type="match status" value="1"/>
</dbReference>
<keyword evidence="4" id="KW-0067">ATP-binding</keyword>
<dbReference type="GO" id="GO:0003677">
    <property type="term" value="F:DNA binding"/>
    <property type="evidence" value="ECO:0007669"/>
    <property type="project" value="InterPro"/>
</dbReference>
<keyword evidence="3 7" id="KW-0347">Helicase</keyword>
<reference evidence="7 8" key="1">
    <citation type="submission" date="2010-04" db="EMBL/GenBank/DDBJ databases">
        <authorList>
            <person name="Muzny D."/>
            <person name="Qin X."/>
            <person name="Deng J."/>
            <person name="Jiang H."/>
            <person name="Liu Y."/>
            <person name="Qu J."/>
            <person name="Song X.-Z."/>
            <person name="Zhang L."/>
            <person name="Thornton R."/>
            <person name="Coyle M."/>
            <person name="Francisco L."/>
            <person name="Jackson L."/>
            <person name="Javaid M."/>
            <person name="Korchina V."/>
            <person name="Kovar C."/>
            <person name="Mata R."/>
            <person name="Mathew T."/>
            <person name="Ngo R."/>
            <person name="Nguyen L."/>
            <person name="Nguyen N."/>
            <person name="Okwuonu G."/>
            <person name="Ongeri F."/>
            <person name="Pham C."/>
            <person name="Simmons D."/>
            <person name="Wilczek-Boney K."/>
            <person name="Hale W."/>
            <person name="Jakkamsetti A."/>
            <person name="Pham P."/>
            <person name="Ruth R."/>
            <person name="San Lucas F."/>
            <person name="Warren J."/>
            <person name="Zhang J."/>
            <person name="Zhao Z."/>
            <person name="Zhou C."/>
            <person name="Zhu D."/>
            <person name="Lee S."/>
            <person name="Bess C."/>
            <person name="Blankenburg K."/>
            <person name="Forbes L."/>
            <person name="Fu Q."/>
            <person name="Gubbala S."/>
            <person name="Hirani K."/>
            <person name="Jayaseelan J.C."/>
            <person name="Lara F."/>
            <person name="Munidasa M."/>
            <person name="Palculict T."/>
            <person name="Patil S."/>
            <person name="Pu L.-L."/>
            <person name="Saada N."/>
            <person name="Tang L."/>
            <person name="Weissenberger G."/>
            <person name="Zhu Y."/>
            <person name="Hemphill L."/>
            <person name="Shang Y."/>
            <person name="Youmans B."/>
            <person name="Ayvaz T."/>
            <person name="Ross M."/>
            <person name="Santibanez J."/>
            <person name="Aqrawi P."/>
            <person name="Gross S."/>
            <person name="Joshi V."/>
            <person name="Fowler G."/>
            <person name="Nazareth L."/>
            <person name="Reid J."/>
            <person name="Worley K."/>
            <person name="Petrosino J."/>
            <person name="Highlander S."/>
            <person name="Gibbs R."/>
        </authorList>
    </citation>
    <scope>NUCLEOTIDE SEQUENCE [LARGE SCALE GENOMIC DNA]</scope>
    <source>
        <strain evidence="7 8">ATCC BAA-614</strain>
    </source>
</reference>
<dbReference type="SUPFAM" id="SSF52540">
    <property type="entry name" value="P-loop containing nucleoside triphosphate hydrolases"/>
    <property type="match status" value="1"/>
</dbReference>
<dbReference type="InterPro" id="IPR050615">
    <property type="entry name" value="ATP-dep_DNA_Helicase"/>
</dbReference>
<dbReference type="PANTHER" id="PTHR11274">
    <property type="entry name" value="RAD25/XP-B DNA REPAIR HELICASE"/>
    <property type="match status" value="1"/>
</dbReference>
<proteinExistence type="predicted"/>
<dbReference type="SMART" id="SM00490">
    <property type="entry name" value="HELICc"/>
    <property type="match status" value="1"/>
</dbReference>
<dbReference type="GO" id="GO:0016787">
    <property type="term" value="F:hydrolase activity"/>
    <property type="evidence" value="ECO:0007669"/>
    <property type="project" value="UniProtKB-KW"/>
</dbReference>
<dbReference type="CDD" id="cd09179">
    <property type="entry name" value="PLDc_N_DEXD_a"/>
    <property type="match status" value="1"/>
</dbReference>
<dbReference type="PROSITE" id="PS51192">
    <property type="entry name" value="HELICASE_ATP_BIND_1"/>
    <property type="match status" value="1"/>
</dbReference>
<protein>
    <submittedName>
        <fullName evidence="7">Helicase C-terminal domain protein</fullName>
    </submittedName>
</protein>
<gene>
    <name evidence="7" type="ORF">HMPREF0591_2077</name>
</gene>
<feature type="domain" description="Helicase C-terminal" evidence="6">
    <location>
        <begin position="519"/>
        <end position="683"/>
    </location>
</feature>
<dbReference type="NCBIfam" id="TIGR04095">
    <property type="entry name" value="dnd_restrict_1"/>
    <property type="match status" value="1"/>
</dbReference>
<keyword evidence="1" id="KW-0547">Nucleotide-binding</keyword>
<keyword evidence="2" id="KW-0378">Hydrolase</keyword>
<dbReference type="Pfam" id="PF00271">
    <property type="entry name" value="Helicase_C"/>
    <property type="match status" value="1"/>
</dbReference>
<comment type="caution">
    <text evidence="7">The sequence shown here is derived from an EMBL/GenBank/DDBJ whole genome shotgun (WGS) entry which is preliminary data.</text>
</comment>
<evidence type="ECO:0000313" key="8">
    <source>
        <dbReference type="Proteomes" id="UP000003653"/>
    </source>
</evidence>
<organism evidence="7 8">
    <name type="scientific">Mycobacterium parascrofulaceum ATCC BAA-614</name>
    <dbReference type="NCBI Taxonomy" id="525368"/>
    <lineage>
        <taxon>Bacteria</taxon>
        <taxon>Bacillati</taxon>
        <taxon>Actinomycetota</taxon>
        <taxon>Actinomycetes</taxon>
        <taxon>Mycobacteriales</taxon>
        <taxon>Mycobacteriaceae</taxon>
        <taxon>Mycobacterium</taxon>
        <taxon>Mycobacterium simiae complex</taxon>
    </lineage>
</organism>
<name>D5P7D3_9MYCO</name>
<dbReference type="GO" id="GO:0004386">
    <property type="term" value="F:helicase activity"/>
    <property type="evidence" value="ECO:0007669"/>
    <property type="project" value="UniProtKB-KW"/>
</dbReference>
<sequence>MGLRDLGIATHYRSGSENIGTDFYLPCLGAASAYDRAVGFFTSTSLAAAARGLKAFVSRPDTKMRLIASPALTEEDATAIAAGYDRREVIERALLRELDQPAPDALSQRLQLLTWLIAHGRLEIKLAVVSNKQGIGIYHEKVGLFRDTDGDTVVFTGSSNESASGLLNNFESIEVFRSWIDGERERVYRRVSDFTNLWNDNTPGLQVLDFPEALQRKLLQKYAPADDIATIDDGVDEGAAALSDDGGYRRPPTLKLRDYQKDAIRAWWKENGRGIWEMATGTGKTVTALAAVEALWGVQQNKDSLLVVVTVPYKHLAEQWAAEARKFGANPILAYDDASRWIPQMEAAVAALSPTNRKLILVIAVNRTFCGSKFIDRLRAASCTKMLICDEAHTAGSKEMRAALPDDITFRLGLSATPERHLDPEGTQAIRYYFGKSVYQLGLKQAIQLGALVPYRYHPIIVELTPEEHDKYVELTEKISQLLGIASDVDPDGAPTAVEMLLFQRARLIGSASGKVPALVDAITPHVQESYILVYCADRCGDDPQLDQVVRALGRDLRMRINTFTAEEDSSTRAKLLTRFSSGELQALAAIRCLDEGVDIPATRRAYILASSQNPRQFIQRRGRVLRPAPGKTTADIYDLMVSPPDLSDDPRLFELERRLVGRELMRATELCDAAVNSIDALSTLRPLRARYDLLSLAPRAEQEA</sequence>
<dbReference type="Pfam" id="PF04851">
    <property type="entry name" value="ResIII"/>
    <property type="match status" value="1"/>
</dbReference>
<dbReference type="eggNOG" id="COG1061">
    <property type="taxonomic scope" value="Bacteria"/>
</dbReference>
<keyword evidence="8" id="KW-1185">Reference proteome</keyword>
<dbReference type="EMBL" id="ADNV01000197">
    <property type="protein sequence ID" value="EFG78008.1"/>
    <property type="molecule type" value="Genomic_DNA"/>
</dbReference>
<dbReference type="InterPro" id="IPR006935">
    <property type="entry name" value="Helicase/UvrB_N"/>
</dbReference>